<feature type="domain" description="Septin-type G" evidence="3">
    <location>
        <begin position="194"/>
        <end position="466"/>
    </location>
</feature>
<dbReference type="Pfam" id="PF00735">
    <property type="entry name" value="Septin"/>
    <property type="match status" value="1"/>
</dbReference>
<evidence type="ECO:0000256" key="2">
    <source>
        <dbReference type="SAM" id="MobiDB-lite"/>
    </source>
</evidence>
<evidence type="ECO:0000313" key="5">
    <source>
        <dbReference type="Proteomes" id="UP001165120"/>
    </source>
</evidence>
<feature type="compositionally biased region" description="Pro residues" evidence="2">
    <location>
        <begin position="124"/>
        <end position="134"/>
    </location>
</feature>
<keyword evidence="5" id="KW-1185">Reference proteome</keyword>
<reference evidence="4" key="1">
    <citation type="submission" date="2023-04" db="EMBL/GenBank/DDBJ databases">
        <title>Candida boidinii NBRC 10035.</title>
        <authorList>
            <person name="Ichikawa N."/>
            <person name="Sato H."/>
            <person name="Tonouchi N."/>
        </authorList>
    </citation>
    <scope>NUCLEOTIDE SEQUENCE</scope>
    <source>
        <strain evidence="4">NBRC 10035</strain>
    </source>
</reference>
<dbReference type="GO" id="GO:0005525">
    <property type="term" value="F:GTP binding"/>
    <property type="evidence" value="ECO:0007669"/>
    <property type="project" value="UniProtKB-KW"/>
</dbReference>
<evidence type="ECO:0000259" key="3">
    <source>
        <dbReference type="PROSITE" id="PS51719"/>
    </source>
</evidence>
<dbReference type="Proteomes" id="UP001165120">
    <property type="component" value="Unassembled WGS sequence"/>
</dbReference>
<organism evidence="4 5">
    <name type="scientific">Candida boidinii</name>
    <name type="common">Yeast</name>
    <dbReference type="NCBI Taxonomy" id="5477"/>
    <lineage>
        <taxon>Eukaryota</taxon>
        <taxon>Fungi</taxon>
        <taxon>Dikarya</taxon>
        <taxon>Ascomycota</taxon>
        <taxon>Saccharomycotina</taxon>
        <taxon>Pichiomycetes</taxon>
        <taxon>Pichiales</taxon>
        <taxon>Pichiaceae</taxon>
        <taxon>Ogataea</taxon>
        <taxon>Ogataea/Candida clade</taxon>
    </lineage>
</organism>
<keyword evidence="1" id="KW-0547">Nucleotide-binding</keyword>
<feature type="compositionally biased region" description="Polar residues" evidence="2">
    <location>
        <begin position="150"/>
        <end position="166"/>
    </location>
</feature>
<gene>
    <name evidence="4" type="ORF">Cboi02_000274600</name>
</gene>
<dbReference type="SUPFAM" id="SSF52540">
    <property type="entry name" value="P-loop containing nucleoside triphosphate hydrolases"/>
    <property type="match status" value="1"/>
</dbReference>
<feature type="region of interest" description="Disordered" evidence="2">
    <location>
        <begin position="103"/>
        <end position="166"/>
    </location>
</feature>
<comment type="similarity">
    <text evidence="1">Belongs to the TRAFAC class TrmE-Era-EngA-EngB-Septin-like GTPase superfamily. Septin GTPase family.</text>
</comment>
<feature type="compositionally biased region" description="Basic and acidic residues" evidence="2">
    <location>
        <begin position="108"/>
        <end position="119"/>
    </location>
</feature>
<dbReference type="PANTHER" id="PTHR18884">
    <property type="entry name" value="SEPTIN"/>
    <property type="match status" value="1"/>
</dbReference>
<evidence type="ECO:0000313" key="4">
    <source>
        <dbReference type="EMBL" id="GME70147.1"/>
    </source>
</evidence>
<name>A0A9W6T2P5_CANBO</name>
<proteinExistence type="inferred from homology"/>
<protein>
    <submittedName>
        <fullName evidence="4">Unnamed protein product</fullName>
    </submittedName>
</protein>
<dbReference type="InterPro" id="IPR027417">
    <property type="entry name" value="P-loop_NTPase"/>
</dbReference>
<dbReference type="Gene3D" id="3.40.50.300">
    <property type="entry name" value="P-loop containing nucleotide triphosphate hydrolases"/>
    <property type="match status" value="1"/>
</dbReference>
<keyword evidence="1" id="KW-0342">GTP-binding</keyword>
<evidence type="ECO:0000256" key="1">
    <source>
        <dbReference type="RuleBase" id="RU004560"/>
    </source>
</evidence>
<sequence length="535" mass="60821">MNTGLSSNPEDQYWNLSTSGSNPTRVNLLKLDVNIKEEEITSNNLSTNNNNSDSLNSSARFTLNFNKFNNNMNTMNNNNSEMIKQLNDIIAASDDTYSNTVTVADTQPDSKLKDGDKNDISTSPPLPPPPPPSGSAPESVEALESENESPLDNQQEGLKFNNSTDPDQVKLLGSKALAGISEFPKQTYNISKRKGGQFTMMLVGKSGVGKTSFINTLLNANIISDHMNIYRTQIPQKTTSICIHELKLEEGGYNMDLNIIDTPGYGDLIDNRFCWYGPAKYIDDQFRLVIRQELQPSRENLKHTEVNLCLYFLNYSSRGLNALDLQAIKKLAERVNLIPIVSKVDSCTKIEIENFKQKVQNTLINQKIKVCPFLQFESIEIDKIFRSQIPFSIINSKQPLTSDTKSDNTVVVKRGRHYNWGFAQVDNLDHCDFLNLKKFIIDEHMVEFITSTKQHYELFRKHYLTLTICRSMFSQESEKTKKYLIDGKLNKERVIPRDFDTTDLDKTHQLIKETHVFDSLKLVTPLTLDECDLIE</sequence>
<accession>A0A9W6T2P5</accession>
<dbReference type="InterPro" id="IPR030379">
    <property type="entry name" value="G_SEPTIN_dom"/>
</dbReference>
<dbReference type="AlphaFoldDB" id="A0A9W6T2P5"/>
<comment type="caution">
    <text evidence="4">The sequence shown here is derived from an EMBL/GenBank/DDBJ whole genome shotgun (WGS) entry which is preliminary data.</text>
</comment>
<dbReference type="PROSITE" id="PS51719">
    <property type="entry name" value="G_SEPTIN"/>
    <property type="match status" value="1"/>
</dbReference>
<dbReference type="EMBL" id="BSXN01000857">
    <property type="protein sequence ID" value="GME70147.1"/>
    <property type="molecule type" value="Genomic_DNA"/>
</dbReference>